<feature type="transmembrane region" description="Helical" evidence="1">
    <location>
        <begin position="100"/>
        <end position="119"/>
    </location>
</feature>
<dbReference type="EMBL" id="AAOA02000001">
    <property type="protein sequence ID" value="EAQ97962.2"/>
    <property type="molecule type" value="Genomic_DNA"/>
</dbReference>
<name>A4A8G7_9GAMM</name>
<sequence>MVLVYFALSGCVTGALFGIPVAYLLRLVRMPWRHWLYFGAVAGSLAPYALHYQHSQQYLARSGVEDYLGLDQYTFAVPMVAAVSILGALPVAWFRPAIAALLPVVFGGLYWFLLVPLLYRGTPASFVGLDNVPFVWLFALSVAGYVFLLLLAALALGSRNRHGPV</sequence>
<evidence type="ECO:0000256" key="1">
    <source>
        <dbReference type="SAM" id="Phobius"/>
    </source>
</evidence>
<accession>A4A8G7</accession>
<proteinExistence type="predicted"/>
<feature type="transmembrane region" description="Helical" evidence="1">
    <location>
        <begin position="134"/>
        <end position="156"/>
    </location>
</feature>
<feature type="transmembrane region" description="Helical" evidence="1">
    <location>
        <begin position="6"/>
        <end position="28"/>
    </location>
</feature>
<keyword evidence="1" id="KW-0472">Membrane</keyword>
<feature type="transmembrane region" description="Helical" evidence="1">
    <location>
        <begin position="73"/>
        <end position="93"/>
    </location>
</feature>
<organism evidence="2 3">
    <name type="scientific">Congregibacter litoralis KT71</name>
    <dbReference type="NCBI Taxonomy" id="314285"/>
    <lineage>
        <taxon>Bacteria</taxon>
        <taxon>Pseudomonadati</taxon>
        <taxon>Pseudomonadota</taxon>
        <taxon>Gammaproteobacteria</taxon>
        <taxon>Cellvibrionales</taxon>
        <taxon>Halieaceae</taxon>
        <taxon>Congregibacter</taxon>
    </lineage>
</organism>
<reference evidence="2 3" key="1">
    <citation type="journal article" date="2007" name="Proc. Natl. Acad. Sci. U.S.A.">
        <title>Characterization of a marine gammaproteobacterium capable of aerobic anoxygenic photosynthesis.</title>
        <authorList>
            <person name="Fuchs B.M."/>
            <person name="Spring S."/>
            <person name="Teeling H."/>
            <person name="Quast C."/>
            <person name="Wulf J."/>
            <person name="Schattenhofer M."/>
            <person name="Yan S."/>
            <person name="Ferriera S."/>
            <person name="Johnson J."/>
            <person name="Glockner F.O."/>
            <person name="Amann R."/>
        </authorList>
    </citation>
    <scope>NUCLEOTIDE SEQUENCE [LARGE SCALE GENOMIC DNA]</scope>
    <source>
        <strain evidence="2">KT71</strain>
    </source>
</reference>
<gene>
    <name evidence="2" type="ORF">KT71_15394</name>
</gene>
<keyword evidence="1" id="KW-1133">Transmembrane helix</keyword>
<evidence type="ECO:0000313" key="2">
    <source>
        <dbReference type="EMBL" id="EAQ97962.2"/>
    </source>
</evidence>
<dbReference type="HOGENOM" id="CLU_1608050_0_0_6"/>
<protein>
    <submittedName>
        <fullName evidence="2">Uncharacterized protein</fullName>
    </submittedName>
</protein>
<dbReference type="AlphaFoldDB" id="A4A8G7"/>
<dbReference type="Proteomes" id="UP000019205">
    <property type="component" value="Chromosome"/>
</dbReference>
<evidence type="ECO:0000313" key="3">
    <source>
        <dbReference type="Proteomes" id="UP000019205"/>
    </source>
</evidence>
<reference evidence="2 3" key="2">
    <citation type="journal article" date="2009" name="PLoS ONE">
        <title>The photosynthetic apparatus and its regulation in the aerobic gammaproteobacterium Congregibacter litoralis gen. nov., sp. nov.</title>
        <authorList>
            <person name="Spring S."/>
            <person name="Lunsdorf H."/>
            <person name="Fuchs B.M."/>
            <person name="Tindall B.J."/>
        </authorList>
    </citation>
    <scope>NUCLEOTIDE SEQUENCE [LARGE SCALE GENOMIC DNA]</scope>
    <source>
        <strain evidence="2">KT71</strain>
    </source>
</reference>
<feature type="transmembrane region" description="Helical" evidence="1">
    <location>
        <begin position="35"/>
        <end position="53"/>
    </location>
</feature>
<keyword evidence="3" id="KW-1185">Reference proteome</keyword>
<keyword evidence="1" id="KW-0812">Transmembrane</keyword>
<comment type="caution">
    <text evidence="2">The sequence shown here is derived from an EMBL/GenBank/DDBJ whole genome shotgun (WGS) entry which is preliminary data.</text>
</comment>